<protein>
    <recommendedName>
        <fullName evidence="4">Actin-related protein 5</fullName>
    </recommendedName>
</protein>
<dbReference type="PANTHER" id="PTHR11937">
    <property type="entry name" value="ACTIN"/>
    <property type="match status" value="1"/>
</dbReference>
<comment type="function">
    <text evidence="1">Proposed core component of the chromatin remodeling INO80 complex which is involved in transcriptional regulation, DNA replication and probably DNA repair.</text>
</comment>
<evidence type="ECO:0000256" key="5">
    <source>
        <dbReference type="ARBA" id="ARBA00022763"/>
    </source>
</evidence>
<reference evidence="14" key="2">
    <citation type="journal article" date="2020" name="BMC">
        <title>Leishmania infection induces a limited differential gene expression in the sand fly midgut.</title>
        <authorList>
            <person name="Coutinho-Abreu I.V."/>
            <person name="Serafim T.D."/>
            <person name="Meneses C."/>
            <person name="Kamhawi S."/>
            <person name="Oliveira F."/>
            <person name="Valenzuela J.G."/>
        </authorList>
    </citation>
    <scope>NUCLEOTIDE SEQUENCE</scope>
    <source>
        <strain evidence="14">Jacobina</strain>
        <tissue evidence="14">Midgut</tissue>
    </source>
</reference>
<keyword evidence="8" id="KW-0804">Transcription</keyword>
<feature type="coiled-coil region" evidence="13">
    <location>
        <begin position="286"/>
        <end position="378"/>
    </location>
</feature>
<keyword evidence="10" id="KW-0234">DNA repair</keyword>
<evidence type="ECO:0000256" key="12">
    <source>
        <dbReference type="ARBA" id="ARBA00061816"/>
    </source>
</evidence>
<keyword evidence="6" id="KW-0805">Transcription regulation</keyword>
<evidence type="ECO:0000256" key="6">
    <source>
        <dbReference type="ARBA" id="ARBA00023015"/>
    </source>
</evidence>
<evidence type="ECO:0000256" key="11">
    <source>
        <dbReference type="ARBA" id="ARBA00023242"/>
    </source>
</evidence>
<dbReference type="Proteomes" id="UP000092461">
    <property type="component" value="Unassembled WGS sequence"/>
</dbReference>
<dbReference type="EnsemblMetazoa" id="LLOJ009908-RA">
    <property type="protein sequence ID" value="LLOJ009908-PA"/>
    <property type="gene ID" value="LLOJ009908"/>
</dbReference>
<dbReference type="Pfam" id="PF00022">
    <property type="entry name" value="Actin"/>
    <property type="match status" value="2"/>
</dbReference>
<dbReference type="GO" id="GO:0005634">
    <property type="term" value="C:nucleus"/>
    <property type="evidence" value="ECO:0007669"/>
    <property type="project" value="UniProtKB-SubCell"/>
</dbReference>
<dbReference type="EMBL" id="GITU01000356">
    <property type="protein sequence ID" value="MBC1169059.1"/>
    <property type="molecule type" value="Transcribed_RNA"/>
</dbReference>
<dbReference type="FunFam" id="3.90.640.10:FF:000016">
    <property type="entry name" value="ARP5 actin-related protein 5 homolog"/>
    <property type="match status" value="1"/>
</dbReference>
<keyword evidence="11" id="KW-0539">Nucleus</keyword>
<evidence type="ECO:0000313" key="16">
    <source>
        <dbReference type="Proteomes" id="UP000092461"/>
    </source>
</evidence>
<evidence type="ECO:0000256" key="10">
    <source>
        <dbReference type="ARBA" id="ARBA00023204"/>
    </source>
</evidence>
<comment type="subunit">
    <text evidence="12">Component of the chromatin remodeling Ino80 complex.</text>
</comment>
<dbReference type="GO" id="GO:0006310">
    <property type="term" value="P:DNA recombination"/>
    <property type="evidence" value="ECO:0007669"/>
    <property type="project" value="UniProtKB-KW"/>
</dbReference>
<dbReference type="InterPro" id="IPR004000">
    <property type="entry name" value="Actin"/>
</dbReference>
<name>A0A1B0GLC5_LUTLO</name>
<keyword evidence="5" id="KW-0227">DNA damage</keyword>
<evidence type="ECO:0000256" key="1">
    <source>
        <dbReference type="ARBA" id="ARBA00003373"/>
    </source>
</evidence>
<evidence type="ECO:0000256" key="13">
    <source>
        <dbReference type="SAM" id="Coils"/>
    </source>
</evidence>
<dbReference type="AlphaFoldDB" id="A0A1B0GLC5"/>
<evidence type="ECO:0000313" key="14">
    <source>
        <dbReference type="EMBL" id="MBC1169059.1"/>
    </source>
</evidence>
<evidence type="ECO:0000256" key="9">
    <source>
        <dbReference type="ARBA" id="ARBA00023172"/>
    </source>
</evidence>
<accession>A0A1B0GLC5</accession>
<dbReference type="Gene3D" id="3.30.420.40">
    <property type="match status" value="3"/>
</dbReference>
<dbReference type="FunFam" id="3.30.420.40:FF:000237">
    <property type="entry name" value="Actin-related protein 5"/>
    <property type="match status" value="1"/>
</dbReference>
<keyword evidence="16" id="KW-1185">Reference proteome</keyword>
<dbReference type="EMBL" id="AJWK01034746">
    <property type="status" value="NOT_ANNOTATED_CDS"/>
    <property type="molecule type" value="Genomic_DNA"/>
</dbReference>
<comment type="subcellular location">
    <subcellularLocation>
        <location evidence="2">Nucleus</location>
    </subcellularLocation>
</comment>
<dbReference type="VEuPathDB" id="VectorBase:LLONM1_009148"/>
<organism evidence="15 16">
    <name type="scientific">Lutzomyia longipalpis</name>
    <name type="common">Sand fly</name>
    <dbReference type="NCBI Taxonomy" id="7200"/>
    <lineage>
        <taxon>Eukaryota</taxon>
        <taxon>Metazoa</taxon>
        <taxon>Ecdysozoa</taxon>
        <taxon>Arthropoda</taxon>
        <taxon>Hexapoda</taxon>
        <taxon>Insecta</taxon>
        <taxon>Pterygota</taxon>
        <taxon>Neoptera</taxon>
        <taxon>Endopterygota</taxon>
        <taxon>Diptera</taxon>
        <taxon>Nematocera</taxon>
        <taxon>Psychodoidea</taxon>
        <taxon>Psychodidae</taxon>
        <taxon>Lutzomyia</taxon>
        <taxon>Lutzomyia</taxon>
    </lineage>
</organism>
<dbReference type="VEuPathDB" id="VectorBase:LLOJ009908"/>
<evidence type="ECO:0000256" key="7">
    <source>
        <dbReference type="ARBA" id="ARBA00023054"/>
    </source>
</evidence>
<keyword evidence="9" id="KW-0233">DNA recombination</keyword>
<dbReference type="InterPro" id="IPR043129">
    <property type="entry name" value="ATPase_NBD"/>
</dbReference>
<dbReference type="SMART" id="SM00268">
    <property type="entry name" value="ACTIN"/>
    <property type="match status" value="1"/>
</dbReference>
<evidence type="ECO:0000256" key="8">
    <source>
        <dbReference type="ARBA" id="ARBA00023163"/>
    </source>
</evidence>
<reference evidence="16" key="1">
    <citation type="submission" date="2012-05" db="EMBL/GenBank/DDBJ databases">
        <title>Whole Genome Assembly of Lutzomyia longipalpis.</title>
        <authorList>
            <person name="Richards S."/>
            <person name="Qu C."/>
            <person name="Dillon R."/>
            <person name="Worley K."/>
            <person name="Scherer S."/>
            <person name="Batterton M."/>
            <person name="Taylor A."/>
            <person name="Hawes A."/>
            <person name="Hernandez B."/>
            <person name="Kovar C."/>
            <person name="Mandapat C."/>
            <person name="Pham C."/>
            <person name="Qu C."/>
            <person name="Jing C."/>
            <person name="Bess C."/>
            <person name="Bandaranaike D."/>
            <person name="Ngo D."/>
            <person name="Ongeri F."/>
            <person name="Arias F."/>
            <person name="Lara F."/>
            <person name="Weissenberger G."/>
            <person name="Kamau G."/>
            <person name="Han H."/>
            <person name="Shen H."/>
            <person name="Dinh H."/>
            <person name="Khalil I."/>
            <person name="Jones J."/>
            <person name="Shafer J."/>
            <person name="Jayaseelan J."/>
            <person name="Quiroz J."/>
            <person name="Blankenburg K."/>
            <person name="Nguyen L."/>
            <person name="Jackson L."/>
            <person name="Francisco L."/>
            <person name="Tang L.-Y."/>
            <person name="Pu L.-L."/>
            <person name="Perales L."/>
            <person name="Lorensuhewa L."/>
            <person name="Munidasa M."/>
            <person name="Coyle M."/>
            <person name="Taylor M."/>
            <person name="Puazo M."/>
            <person name="Firestine M."/>
            <person name="Scheel M."/>
            <person name="Javaid M."/>
            <person name="Wang M."/>
            <person name="Li M."/>
            <person name="Tabassum N."/>
            <person name="Saada N."/>
            <person name="Osuji N."/>
            <person name="Aqrawi P."/>
            <person name="Fu Q."/>
            <person name="Thornton R."/>
            <person name="Raj R."/>
            <person name="Goodspeed R."/>
            <person name="Mata R."/>
            <person name="Najjar R."/>
            <person name="Gubbala S."/>
            <person name="Lee S."/>
            <person name="Denson S."/>
            <person name="Patil S."/>
            <person name="Macmil S."/>
            <person name="Qi S."/>
            <person name="Matskevitch T."/>
            <person name="Palculict T."/>
            <person name="Mathew T."/>
            <person name="Vee V."/>
            <person name="Velamala V."/>
            <person name="Korchina V."/>
            <person name="Cai W."/>
            <person name="Liu W."/>
            <person name="Dai W."/>
            <person name="Zou X."/>
            <person name="Zhu Y."/>
            <person name="Zhang Y."/>
            <person name="Wu Y.-Q."/>
            <person name="Xin Y."/>
            <person name="Nazarath L."/>
            <person name="Kovar C."/>
            <person name="Han Y."/>
            <person name="Muzny D."/>
            <person name="Gibbs R."/>
        </authorList>
    </citation>
    <scope>NUCLEOTIDE SEQUENCE [LARGE SCALE GENOMIC DNA]</scope>
    <source>
        <strain evidence="16">Jacobina</strain>
    </source>
</reference>
<sequence>MSVFTLKDAKIVPDIVHEYSPKIKGTSVPLVIDNGSYQCRAGWACNTQPSLVFRNLIAKPRKDRNKKDGEVPVTPVVQIGNDIVNIEALRFQLRTQFDRNVITHFHIQEQIFDYIFTHLGIDTEGRVEHPIVLTECFVNPNSCRQLMSELLFECYDVPSVCYGVDSLFSVRENQPGVDYALVVSFGHHTTHVMPIVKGFALPDKTRRINLGGFNILAFLHRVLQLKYPVHVNAITLSRAEELLHDHCSIACDYMEMLKNWATLDYYESNVRKIQLPFTQSNPTTYLLTAEQRMEKKRELARRLSELNARRREEQQAEDQELLARLLEIKELYREDREGFDYALLEFQMKGMQELQKMIRTLTARVERCKQRMAAQQEAAVAPPPEEKVPHPPAGLTVEDWVKQVKQQRETLLEKRQVRRQRRHDLAKRHTVAAQERMRIISLLARKEKGTDDFGMRDEDWDIYKTISREGGDSDSEIENEKLVEYEDILRHHDPTFTIEEPQAGNHSGTAEYHQMIGSMEAGLAETIDFVLKLFPAEEQLLLANNVFLTGSCAKFPGLKERLSRELLEMRPFQTPHKITLAQNPALDAWLGARNFSQQDDFARNSVTKREYEEFGGEYLKEHVASNRYFPTPAVPVIELNE</sequence>
<dbReference type="FunFam" id="2.30.36.70:FF:000021">
    <property type="entry name" value="AGAP004488-PA"/>
    <property type="match status" value="1"/>
</dbReference>
<evidence type="ECO:0000256" key="4">
    <source>
        <dbReference type="ARBA" id="ARBA00021612"/>
    </source>
</evidence>
<evidence type="ECO:0000256" key="3">
    <source>
        <dbReference type="ARBA" id="ARBA00006021"/>
    </source>
</evidence>
<evidence type="ECO:0000313" key="15">
    <source>
        <dbReference type="EnsemblMetazoa" id="LLOJ009908-PA"/>
    </source>
</evidence>
<dbReference type="CDD" id="cd10211">
    <property type="entry name" value="ASKHA_NBD_Arp5"/>
    <property type="match status" value="1"/>
</dbReference>
<dbReference type="SUPFAM" id="SSF53067">
    <property type="entry name" value="Actin-like ATPase domain"/>
    <property type="match status" value="2"/>
</dbReference>
<dbReference type="FunFam" id="3.30.420.40:FF:000048">
    <property type="entry name" value="ARP5 actin-related protein 5 homolog"/>
    <property type="match status" value="1"/>
</dbReference>
<dbReference type="FunFam" id="3.30.420.40:FF:000058">
    <property type="entry name" value="Putative actin-related protein 5"/>
    <property type="match status" value="1"/>
</dbReference>
<dbReference type="GO" id="GO:0060255">
    <property type="term" value="P:regulation of macromolecule metabolic process"/>
    <property type="evidence" value="ECO:0007669"/>
    <property type="project" value="UniProtKB-ARBA"/>
</dbReference>
<dbReference type="GO" id="GO:0019219">
    <property type="term" value="P:regulation of nucleobase-containing compound metabolic process"/>
    <property type="evidence" value="ECO:0007669"/>
    <property type="project" value="UniProtKB-ARBA"/>
</dbReference>
<comment type="similarity">
    <text evidence="3">Belongs to the actin family. ARP5 subfamily.</text>
</comment>
<proteinExistence type="inferred from homology"/>
<reference evidence="15" key="3">
    <citation type="submission" date="2020-05" db="UniProtKB">
        <authorList>
            <consortium name="EnsemblMetazoa"/>
        </authorList>
    </citation>
    <scope>IDENTIFICATION</scope>
    <source>
        <strain evidence="15">Jacobina</strain>
    </source>
</reference>
<evidence type="ECO:0000256" key="2">
    <source>
        <dbReference type="ARBA" id="ARBA00004123"/>
    </source>
</evidence>
<keyword evidence="7 13" id="KW-0175">Coiled coil</keyword>
<dbReference type="GO" id="GO:0006281">
    <property type="term" value="P:DNA repair"/>
    <property type="evidence" value="ECO:0007669"/>
    <property type="project" value="UniProtKB-KW"/>
</dbReference>